<evidence type="ECO:0000313" key="2">
    <source>
        <dbReference type="Proteomes" id="UP000199656"/>
    </source>
</evidence>
<dbReference type="Pfam" id="PF13450">
    <property type="entry name" value="NAD_binding_8"/>
    <property type="match status" value="1"/>
</dbReference>
<dbReference type="InterPro" id="IPR036188">
    <property type="entry name" value="FAD/NAD-bd_sf"/>
</dbReference>
<dbReference type="STRING" id="408074.SAMN05660909_01408"/>
<dbReference type="RefSeq" id="WP_089760066.1">
    <property type="nucleotide sequence ID" value="NZ_BKAT01000013.1"/>
</dbReference>
<keyword evidence="2" id="KW-1185">Reference proteome</keyword>
<dbReference type="GO" id="GO:0005829">
    <property type="term" value="C:cytosol"/>
    <property type="evidence" value="ECO:0007669"/>
    <property type="project" value="TreeGrafter"/>
</dbReference>
<dbReference type="Proteomes" id="UP000199656">
    <property type="component" value="Unassembled WGS sequence"/>
</dbReference>
<dbReference type="GO" id="GO:0008767">
    <property type="term" value="F:UDP-galactopyranose mutase activity"/>
    <property type="evidence" value="ECO:0007669"/>
    <property type="project" value="TreeGrafter"/>
</dbReference>
<gene>
    <name evidence="1" type="ORF">SAMN05660909_01408</name>
</gene>
<dbReference type="OrthoDB" id="9769600at2"/>
<name>A0A1H4A2G6_9BACT</name>
<accession>A0A1H4A2G6</accession>
<dbReference type="PANTHER" id="PTHR21197">
    <property type="entry name" value="UDP-GALACTOPYRANOSE MUTASE"/>
    <property type="match status" value="1"/>
</dbReference>
<proteinExistence type="predicted"/>
<dbReference type="GO" id="GO:0050660">
    <property type="term" value="F:flavin adenine dinucleotide binding"/>
    <property type="evidence" value="ECO:0007669"/>
    <property type="project" value="TreeGrafter"/>
</dbReference>
<dbReference type="Gene3D" id="3.50.50.60">
    <property type="entry name" value="FAD/NAD(P)-binding domain"/>
    <property type="match status" value="2"/>
</dbReference>
<organism evidence="1 2">
    <name type="scientific">Chitinophaga terrae</name>
    <name type="common">ex Kim and Jung 2007</name>
    <dbReference type="NCBI Taxonomy" id="408074"/>
    <lineage>
        <taxon>Bacteria</taxon>
        <taxon>Pseudomonadati</taxon>
        <taxon>Bacteroidota</taxon>
        <taxon>Chitinophagia</taxon>
        <taxon>Chitinophagales</taxon>
        <taxon>Chitinophagaceae</taxon>
        <taxon>Chitinophaga</taxon>
    </lineage>
</organism>
<dbReference type="SUPFAM" id="SSF51971">
    <property type="entry name" value="Nucleotide-binding domain"/>
    <property type="match status" value="1"/>
</dbReference>
<evidence type="ECO:0000313" key="1">
    <source>
        <dbReference type="EMBL" id="SEA29664.1"/>
    </source>
</evidence>
<dbReference type="NCBIfam" id="NF005546">
    <property type="entry name" value="PRK07208.1-2"/>
    <property type="match status" value="1"/>
</dbReference>
<dbReference type="AlphaFoldDB" id="A0A1H4A2G6"/>
<reference evidence="2" key="1">
    <citation type="submission" date="2016-10" db="EMBL/GenBank/DDBJ databases">
        <authorList>
            <person name="Varghese N."/>
            <person name="Submissions S."/>
        </authorList>
    </citation>
    <scope>NUCLEOTIDE SEQUENCE [LARGE SCALE GENOMIC DNA]</scope>
    <source>
        <strain evidence="2">DSM 23920</strain>
    </source>
</reference>
<dbReference type="EMBL" id="FNRL01000005">
    <property type="protein sequence ID" value="SEA29664.1"/>
    <property type="molecule type" value="Genomic_DNA"/>
</dbReference>
<sequence length="533" mass="60680">MQKKAIIVGAGPAGLTAAYELLQRTDIVPIVLEKSTDIGGISKTVNYKGNRIDIGGHRFFSKSDRVMDWWMTMMPLDKEAAEIFSISYQNKTREVKAKRPEPTSDTLVAQDPDLIMLVRKRLSRIYFLKQFFTYPIQLSIETLGKLGLATTVKIMLSYLYARAFPRKEEKSLEDFMVNRFGTTLYHLFFKDYTEKVWGVACKDISAEWGAQRIKGISIGKAIAHAVKSAIDAGKPKDIKQKGVETSLIEKFLYPKHGPGQLWEEVARQVTEKGGTVLMQHDVIKIHTQGNQVTGVTALDRATGETVLLEGDYFFSTMPMQELVADLDANVPANVKEVAAGLMYRDFVTIGILLKNLSLTDKKTGEQRPPKLEDTWIYIQEKDVKVGRLQLFNNWSPYMVKDPNTTWVGMEYFCNKGDEFWEQPDDTIRIKAIEELCKIGLAQQSDVLDATVLRMEKTYPAYFGTYNRFDELRNYIDTFENLFLVGRNGMHKYNNSDHSMLTAMVAVDNIEAGIVTKSNIWSINTEQEYHEEKK</sequence>
<dbReference type="NCBIfam" id="NF005548">
    <property type="entry name" value="PRK07208.1-4"/>
    <property type="match status" value="1"/>
</dbReference>
<dbReference type="PANTHER" id="PTHR21197:SF0">
    <property type="entry name" value="UDP-GALACTOPYRANOSE MUTASE"/>
    <property type="match status" value="1"/>
</dbReference>
<protein>
    <submittedName>
        <fullName evidence="1">UDP-galactopyranose mutase</fullName>
    </submittedName>
</protein>